<protein>
    <submittedName>
        <fullName evidence="1">Uncharacterized protein</fullName>
    </submittedName>
</protein>
<evidence type="ECO:0000313" key="1">
    <source>
        <dbReference type="EMBL" id="KAK3076547.1"/>
    </source>
</evidence>
<keyword evidence="2" id="KW-1185">Reference proteome</keyword>
<dbReference type="Proteomes" id="UP001186974">
    <property type="component" value="Unassembled WGS sequence"/>
</dbReference>
<accession>A0ACC3DIL6</accession>
<evidence type="ECO:0000313" key="2">
    <source>
        <dbReference type="Proteomes" id="UP001186974"/>
    </source>
</evidence>
<gene>
    <name evidence="1" type="ORF">LTS18_012716</name>
</gene>
<organism evidence="1 2">
    <name type="scientific">Coniosporium uncinatum</name>
    <dbReference type="NCBI Taxonomy" id="93489"/>
    <lineage>
        <taxon>Eukaryota</taxon>
        <taxon>Fungi</taxon>
        <taxon>Dikarya</taxon>
        <taxon>Ascomycota</taxon>
        <taxon>Pezizomycotina</taxon>
        <taxon>Dothideomycetes</taxon>
        <taxon>Dothideomycetes incertae sedis</taxon>
        <taxon>Coniosporium</taxon>
    </lineage>
</organism>
<dbReference type="EMBL" id="JAWDJW010003849">
    <property type="protein sequence ID" value="KAK3076547.1"/>
    <property type="molecule type" value="Genomic_DNA"/>
</dbReference>
<comment type="caution">
    <text evidence="1">The sequence shown here is derived from an EMBL/GenBank/DDBJ whole genome shotgun (WGS) entry which is preliminary data.</text>
</comment>
<sequence length="143" mass="16763">MVNMIATGLSWRACIAWQTGVKIYFLIDPVLYPQEHHPVRVVHMWMLATLTMYLTNLEDDPTVADHMKSGLNFTIVMWELMRQVRDQVGKSHGDGSKFAQEVRRRLDDVHKEMGCDPTGLEETKRDVRVQWGYLRQIADWLQY</sequence>
<name>A0ACC3DIL6_9PEZI</name>
<reference evidence="1" key="1">
    <citation type="submission" date="2024-09" db="EMBL/GenBank/DDBJ databases">
        <title>Black Yeasts Isolated from many extreme environments.</title>
        <authorList>
            <person name="Coleine C."/>
            <person name="Stajich J.E."/>
            <person name="Selbmann L."/>
        </authorList>
    </citation>
    <scope>NUCLEOTIDE SEQUENCE</scope>
    <source>
        <strain evidence="1">CCFEE 5737</strain>
    </source>
</reference>
<proteinExistence type="predicted"/>